<proteinExistence type="predicted"/>
<protein>
    <submittedName>
        <fullName evidence="1">Uncharacterized protein</fullName>
    </submittedName>
</protein>
<keyword evidence="2" id="KW-1185">Reference proteome</keyword>
<sequence>MSLAVLETLLRTSDDYEGGQPSEKLIDAARSWLNAAQTEAVLVPDTANALQHLSPVGASFVATLLGNVAEVHRGAERSFDQLWALFFAWCSECNASEPVDESRRPMLVEALTGVGPALVSHLAQLPDRRSALRADSTVMGLLGDLADEIAGVCWVFQALRMSSGSLVALHPTSANGWRLRYENVADCFHLFTLLQCALGDRVPGGRNPNAALTAAATGLGPAEGLHDQSWWHYGHAFGATPELGTSIWGEALAAEIPSARGEQVILLWPPILHGRSWDAGFFTPHLQQMPSQVVLEGQLPPEQCKEWMEHLGLHASAAAAKTQQVHQLMPNGHRVVERPWWKFWS</sequence>
<evidence type="ECO:0000313" key="1">
    <source>
        <dbReference type="EMBL" id="MFG6412706.1"/>
    </source>
</evidence>
<gene>
    <name evidence="1" type="ORF">ACG02S_02220</name>
</gene>
<accession>A0ABW7EGW8</accession>
<dbReference type="RefSeq" id="WP_394468804.1">
    <property type="nucleotide sequence ID" value="NZ_JBIGHY010000001.1"/>
</dbReference>
<dbReference type="EMBL" id="JBIGHY010000001">
    <property type="protein sequence ID" value="MFG6412706.1"/>
    <property type="molecule type" value="Genomic_DNA"/>
</dbReference>
<name>A0ABW7EGW8_9BURK</name>
<organism evidence="1 2">
    <name type="scientific">Pelomonas dachongensis</name>
    <dbReference type="NCBI Taxonomy" id="3299029"/>
    <lineage>
        <taxon>Bacteria</taxon>
        <taxon>Pseudomonadati</taxon>
        <taxon>Pseudomonadota</taxon>
        <taxon>Betaproteobacteria</taxon>
        <taxon>Burkholderiales</taxon>
        <taxon>Sphaerotilaceae</taxon>
        <taxon>Roseateles</taxon>
    </lineage>
</organism>
<reference evidence="1 2" key="1">
    <citation type="submission" date="2024-09" db="EMBL/GenBank/DDBJ databases">
        <title>Novel species of the genus Pelomonas and Roseateles isolated from streams.</title>
        <authorList>
            <person name="Lu H."/>
        </authorList>
    </citation>
    <scope>NUCLEOTIDE SEQUENCE [LARGE SCALE GENOMIC DNA]</scope>
    <source>
        <strain evidence="1 2">DC23W</strain>
    </source>
</reference>
<comment type="caution">
    <text evidence="1">The sequence shown here is derived from an EMBL/GenBank/DDBJ whole genome shotgun (WGS) entry which is preliminary data.</text>
</comment>
<dbReference type="Proteomes" id="UP001606300">
    <property type="component" value="Unassembled WGS sequence"/>
</dbReference>
<evidence type="ECO:0000313" key="2">
    <source>
        <dbReference type="Proteomes" id="UP001606300"/>
    </source>
</evidence>